<protein>
    <submittedName>
        <fullName evidence="1">Uncharacterized protein</fullName>
    </submittedName>
</protein>
<dbReference type="EMBL" id="GBRH01177224">
    <property type="protein sequence ID" value="JAE20672.1"/>
    <property type="molecule type" value="Transcribed_RNA"/>
</dbReference>
<reference evidence="1" key="2">
    <citation type="journal article" date="2015" name="Data Brief">
        <title>Shoot transcriptome of the giant reed, Arundo donax.</title>
        <authorList>
            <person name="Barrero R.A."/>
            <person name="Guerrero F.D."/>
            <person name="Moolhuijzen P."/>
            <person name="Goolsby J.A."/>
            <person name="Tidwell J."/>
            <person name="Bellgard S.E."/>
            <person name="Bellgard M.I."/>
        </authorList>
    </citation>
    <scope>NUCLEOTIDE SEQUENCE</scope>
    <source>
        <tissue evidence="1">Shoot tissue taken approximately 20 cm above the soil surface</tissue>
    </source>
</reference>
<name>A0A0A9G878_ARUDO</name>
<organism evidence="1">
    <name type="scientific">Arundo donax</name>
    <name type="common">Giant reed</name>
    <name type="synonym">Donax arundinaceus</name>
    <dbReference type="NCBI Taxonomy" id="35708"/>
    <lineage>
        <taxon>Eukaryota</taxon>
        <taxon>Viridiplantae</taxon>
        <taxon>Streptophyta</taxon>
        <taxon>Embryophyta</taxon>
        <taxon>Tracheophyta</taxon>
        <taxon>Spermatophyta</taxon>
        <taxon>Magnoliopsida</taxon>
        <taxon>Liliopsida</taxon>
        <taxon>Poales</taxon>
        <taxon>Poaceae</taxon>
        <taxon>PACMAD clade</taxon>
        <taxon>Arundinoideae</taxon>
        <taxon>Arundineae</taxon>
        <taxon>Arundo</taxon>
    </lineage>
</organism>
<accession>A0A0A9G878</accession>
<reference evidence="1" key="1">
    <citation type="submission" date="2014-09" db="EMBL/GenBank/DDBJ databases">
        <authorList>
            <person name="Magalhaes I.L.F."/>
            <person name="Oliveira U."/>
            <person name="Santos F.R."/>
            <person name="Vidigal T.H.D.A."/>
            <person name="Brescovit A.D."/>
            <person name="Santos A.J."/>
        </authorList>
    </citation>
    <scope>NUCLEOTIDE SEQUENCE</scope>
    <source>
        <tissue evidence="1">Shoot tissue taken approximately 20 cm above the soil surface</tissue>
    </source>
</reference>
<proteinExistence type="predicted"/>
<dbReference type="AlphaFoldDB" id="A0A0A9G878"/>
<sequence length="61" mass="7408">MKNFQFSKKIMTAFQATYSQRVVTNWWKCSRSPTNWFGLKCSHKRLDCTVEKDILNFHQKY</sequence>
<evidence type="ECO:0000313" key="1">
    <source>
        <dbReference type="EMBL" id="JAE20672.1"/>
    </source>
</evidence>